<dbReference type="SMART" id="SM00558">
    <property type="entry name" value="JmjC"/>
    <property type="match status" value="1"/>
</dbReference>
<comment type="caution">
    <text evidence="2">The sequence shown here is derived from an EMBL/GenBank/DDBJ whole genome shotgun (WGS) entry which is preliminary data.</text>
</comment>
<dbReference type="InterPro" id="IPR014710">
    <property type="entry name" value="RmlC-like_jellyroll"/>
</dbReference>
<gene>
    <name evidence="2" type="ORF">FKG94_27835</name>
</gene>
<protein>
    <submittedName>
        <fullName evidence="2">Cupin-like domain-containing protein</fullName>
    </submittedName>
</protein>
<sequence length="335" mass="37175">MLAIDKRVDIVEGVSANAIPADILCATEPLLLKGLVADWPFVHAGSQNPAAAKDYLLRFYRDAQVLALRGAAEHKGRFFYDETLTGFNFTRTNSSLAAILDELDTTPEPADHLYVGSTAVDNCLPGFRSSNDLALQHLNPLVSIWLGNRSRIAAHYDFPDNIACVVAGRRRFTLFPPEQLPNLYVGPLDVTPAGQPISLVDFHQPDRQRFPRFSAALEHALIAELQPGDALFLPSMWWHHVEALENFNVLINYWWRSTAAFTGTPADALLHGVMALRNLPAAQKRAWKGIFEHYVFNESPEALAHIPAAALGVLGEPDADKSRQLRAMLRNNLNR</sequence>
<proteinExistence type="predicted"/>
<dbReference type="Proteomes" id="UP000319732">
    <property type="component" value="Unassembled WGS sequence"/>
</dbReference>
<evidence type="ECO:0000313" key="2">
    <source>
        <dbReference type="EMBL" id="TQV65962.1"/>
    </source>
</evidence>
<organism evidence="2 3">
    <name type="scientific">Exilibacterium tricleocarpae</name>
    <dbReference type="NCBI Taxonomy" id="2591008"/>
    <lineage>
        <taxon>Bacteria</taxon>
        <taxon>Pseudomonadati</taxon>
        <taxon>Pseudomonadota</taxon>
        <taxon>Gammaproteobacteria</taxon>
        <taxon>Cellvibrionales</taxon>
        <taxon>Cellvibrionaceae</taxon>
        <taxon>Exilibacterium</taxon>
    </lineage>
</organism>
<dbReference type="InterPro" id="IPR003347">
    <property type="entry name" value="JmjC_dom"/>
</dbReference>
<feature type="domain" description="JmjC" evidence="1">
    <location>
        <begin position="95"/>
        <end position="270"/>
    </location>
</feature>
<dbReference type="PANTHER" id="PTHR12461:SF105">
    <property type="entry name" value="HYPOXIA-INDUCIBLE FACTOR 1-ALPHA INHIBITOR"/>
    <property type="match status" value="1"/>
</dbReference>
<dbReference type="PROSITE" id="PS51184">
    <property type="entry name" value="JMJC"/>
    <property type="match status" value="1"/>
</dbReference>
<accession>A0A545SLW3</accession>
<dbReference type="Pfam" id="PF13621">
    <property type="entry name" value="Cupin_8"/>
    <property type="match status" value="1"/>
</dbReference>
<evidence type="ECO:0000313" key="3">
    <source>
        <dbReference type="Proteomes" id="UP000319732"/>
    </source>
</evidence>
<dbReference type="PANTHER" id="PTHR12461">
    <property type="entry name" value="HYPOXIA-INDUCIBLE FACTOR 1 ALPHA INHIBITOR-RELATED"/>
    <property type="match status" value="1"/>
</dbReference>
<dbReference type="RefSeq" id="WP_142930232.1">
    <property type="nucleotide sequence ID" value="NZ_ML660121.1"/>
</dbReference>
<dbReference type="OrthoDB" id="479699at2"/>
<dbReference type="SUPFAM" id="SSF51197">
    <property type="entry name" value="Clavaminate synthase-like"/>
    <property type="match status" value="1"/>
</dbReference>
<keyword evidence="3" id="KW-1185">Reference proteome</keyword>
<name>A0A545SLW3_9GAMM</name>
<dbReference type="EMBL" id="VHSG01000046">
    <property type="protein sequence ID" value="TQV65962.1"/>
    <property type="molecule type" value="Genomic_DNA"/>
</dbReference>
<evidence type="ECO:0000259" key="1">
    <source>
        <dbReference type="PROSITE" id="PS51184"/>
    </source>
</evidence>
<dbReference type="InterPro" id="IPR041667">
    <property type="entry name" value="Cupin_8"/>
</dbReference>
<reference evidence="2 3" key="1">
    <citation type="submission" date="2019-06" db="EMBL/GenBank/DDBJ databases">
        <title>Whole genome sequence for Cellvibrionaceae sp. R142.</title>
        <authorList>
            <person name="Wang G."/>
        </authorList>
    </citation>
    <scope>NUCLEOTIDE SEQUENCE [LARGE SCALE GENOMIC DNA]</scope>
    <source>
        <strain evidence="2 3">R142</strain>
    </source>
</reference>
<dbReference type="AlphaFoldDB" id="A0A545SLW3"/>
<dbReference type="Gene3D" id="2.60.120.10">
    <property type="entry name" value="Jelly Rolls"/>
    <property type="match status" value="1"/>
</dbReference>